<gene>
    <name evidence="1" type="ORF">E2L08_13030</name>
</gene>
<dbReference type="EMBL" id="SNAA01000015">
    <property type="protein sequence ID" value="TDL77706.1"/>
    <property type="molecule type" value="Genomic_DNA"/>
</dbReference>
<dbReference type="RefSeq" id="WP_133397532.1">
    <property type="nucleotide sequence ID" value="NZ_SNAA01000015.1"/>
</dbReference>
<reference evidence="1 2" key="1">
    <citation type="submission" date="2019-03" db="EMBL/GenBank/DDBJ databases">
        <title>Primorskyibacter sp. SS33 isolated from sediments.</title>
        <authorList>
            <person name="Xunke S."/>
        </authorList>
    </citation>
    <scope>NUCLEOTIDE SEQUENCE [LARGE SCALE GENOMIC DNA]</scope>
    <source>
        <strain evidence="1 2">SS33</strain>
    </source>
</reference>
<evidence type="ECO:0000313" key="1">
    <source>
        <dbReference type="EMBL" id="TDL77706.1"/>
    </source>
</evidence>
<accession>A0A4R6A925</accession>
<dbReference type="AlphaFoldDB" id="A0A4R6A925"/>
<proteinExistence type="predicted"/>
<evidence type="ECO:0000313" key="2">
    <source>
        <dbReference type="Proteomes" id="UP000295701"/>
    </source>
</evidence>
<comment type="caution">
    <text evidence="1">The sequence shown here is derived from an EMBL/GenBank/DDBJ whole genome shotgun (WGS) entry which is preliminary data.</text>
</comment>
<organism evidence="1 2">
    <name type="scientific">Palleronia sediminis</name>
    <dbReference type="NCBI Taxonomy" id="2547833"/>
    <lineage>
        <taxon>Bacteria</taxon>
        <taxon>Pseudomonadati</taxon>
        <taxon>Pseudomonadota</taxon>
        <taxon>Alphaproteobacteria</taxon>
        <taxon>Rhodobacterales</taxon>
        <taxon>Roseobacteraceae</taxon>
        <taxon>Palleronia</taxon>
    </lineage>
</organism>
<dbReference type="Proteomes" id="UP000295701">
    <property type="component" value="Unassembled WGS sequence"/>
</dbReference>
<protein>
    <submittedName>
        <fullName evidence="1">DUF2141 domain-containing protein</fullName>
    </submittedName>
</protein>
<keyword evidence="2" id="KW-1185">Reference proteome</keyword>
<dbReference type="InterPro" id="IPR018673">
    <property type="entry name" value="DUF2141"/>
</dbReference>
<name>A0A4R6A925_9RHOB</name>
<sequence>MGNPTAWLAIAACAATPCFAGDVRVTVSNLRSDAGLLRVALCSEENFTRPTCQFTGARPASERMVVLRGVPDGVYAVQAFHDEDGDGDLDRRGFRPSEGLGFSRDAPMRRGPPRFGDAAIRVNGDGTVPITIRYYQ</sequence>
<dbReference type="OrthoDB" id="9788332at2"/>
<dbReference type="Pfam" id="PF09912">
    <property type="entry name" value="DUF2141"/>
    <property type="match status" value="1"/>
</dbReference>